<sequence length="69" mass="8615">MIDGTCPDTEQQICEAAVWRWYEMQGRPWRISSRRDRPHVRFVDAWQRMEAYQRAMKAEYLRRRKNQRI</sequence>
<evidence type="ECO:0000313" key="2">
    <source>
        <dbReference type="Proteomes" id="UP000078116"/>
    </source>
</evidence>
<gene>
    <name evidence="1" type="ORF">A6V37_12210</name>
</gene>
<dbReference type="EMBL" id="LXKA01000011">
    <property type="protein sequence ID" value="OAJ65729.1"/>
    <property type="molecule type" value="Genomic_DNA"/>
</dbReference>
<comment type="caution">
    <text evidence="1">The sequence shown here is derived from an EMBL/GenBank/DDBJ whole genome shotgun (WGS) entry which is preliminary data.</text>
</comment>
<dbReference type="Proteomes" id="UP000078116">
    <property type="component" value="Unassembled WGS sequence"/>
</dbReference>
<protein>
    <submittedName>
        <fullName evidence="1">Uncharacterized protein</fullName>
    </submittedName>
</protein>
<dbReference type="AlphaFoldDB" id="A0A1A9NHJ1"/>
<name>A0A1A9NHJ1_9BURK</name>
<organism evidence="1 2">
    <name type="scientific">Paraburkholderia ginsengiterrae</name>
    <dbReference type="NCBI Taxonomy" id="1462993"/>
    <lineage>
        <taxon>Bacteria</taxon>
        <taxon>Pseudomonadati</taxon>
        <taxon>Pseudomonadota</taxon>
        <taxon>Betaproteobacteria</taxon>
        <taxon>Burkholderiales</taxon>
        <taxon>Burkholderiaceae</taxon>
        <taxon>Paraburkholderia</taxon>
    </lineage>
</organism>
<proteinExistence type="predicted"/>
<evidence type="ECO:0000313" key="1">
    <source>
        <dbReference type="EMBL" id="OAJ65729.1"/>
    </source>
</evidence>
<accession>A0A1A9NHJ1</accession>
<reference evidence="1 2" key="1">
    <citation type="submission" date="2016-04" db="EMBL/GenBank/DDBJ databases">
        <title>Reclassification of Paraburkholderia panaciterrae (Farh et al. 2015) Dobritsa &amp; Samadpour 2016 as a later homotypic synonym of Paraburkholderia ginsengiterrae (Farh et al. 2015) Dobritsa &amp; Samadpour 2016.</title>
        <authorList>
            <person name="Dobritsa A.P."/>
            <person name="Kutumbaka K."/>
            <person name="Samadpour M."/>
        </authorList>
    </citation>
    <scope>NUCLEOTIDE SEQUENCE [LARGE SCALE GENOMIC DNA]</scope>
    <source>
        <strain evidence="1 2">DCY85</strain>
    </source>
</reference>